<reference evidence="1" key="1">
    <citation type="submission" date="2021-01" db="EMBL/GenBank/DDBJ databases">
        <title>Whole genome shotgun sequence of Actinoplanes capillaceus NBRC 16408.</title>
        <authorList>
            <person name="Komaki H."/>
            <person name="Tamura T."/>
        </authorList>
    </citation>
    <scope>NUCLEOTIDE SEQUENCE [LARGE SCALE GENOMIC DNA]</scope>
    <source>
        <strain evidence="1">NBRC 16408</strain>
    </source>
</reference>
<dbReference type="EMBL" id="BOMF01000102">
    <property type="protein sequence ID" value="GID48106.1"/>
    <property type="molecule type" value="Genomic_DNA"/>
</dbReference>
<sequence>MPVRMRDLHGAARAVAYLITGAAKEGGRGRSTMAGPARPAA</sequence>
<dbReference type="RefSeq" id="WP_275410067.1">
    <property type="nucleotide sequence ID" value="NZ_BAAAGQ010000014.1"/>
</dbReference>
<comment type="caution">
    <text evidence="1">The sequence shown here is derived from an EMBL/GenBank/DDBJ whole genome shotgun (WGS) entry which is preliminary data.</text>
</comment>
<gene>
    <name evidence="1" type="ORF">Aca07nite_53810</name>
</gene>
<protein>
    <submittedName>
        <fullName evidence="1">Uncharacterized protein</fullName>
    </submittedName>
</protein>
<proteinExistence type="predicted"/>
<accession>A0ABQ3WPA9</accession>
<organism evidence="1">
    <name type="scientific">Actinoplanes campanulatus</name>
    <dbReference type="NCBI Taxonomy" id="113559"/>
    <lineage>
        <taxon>Bacteria</taxon>
        <taxon>Bacillati</taxon>
        <taxon>Actinomycetota</taxon>
        <taxon>Actinomycetes</taxon>
        <taxon>Micromonosporales</taxon>
        <taxon>Micromonosporaceae</taxon>
        <taxon>Actinoplanes</taxon>
    </lineage>
</organism>
<name>A0ABQ3WPA9_9ACTN</name>
<evidence type="ECO:0000313" key="1">
    <source>
        <dbReference type="EMBL" id="GID48106.1"/>
    </source>
</evidence>